<dbReference type="PROSITE" id="PS51918">
    <property type="entry name" value="RADICAL_SAM"/>
    <property type="match status" value="1"/>
</dbReference>
<evidence type="ECO:0000256" key="2">
    <source>
        <dbReference type="ARBA" id="ARBA00022691"/>
    </source>
</evidence>
<dbReference type="NCBIfam" id="TIGR03956">
    <property type="entry name" value="rSAM_HydE"/>
    <property type="match status" value="1"/>
</dbReference>
<dbReference type="SFLD" id="SFLDG01060">
    <property type="entry name" value="BATS_domain_containing"/>
    <property type="match status" value="1"/>
</dbReference>
<keyword evidence="3" id="KW-0479">Metal-binding</keyword>
<evidence type="ECO:0000259" key="6">
    <source>
        <dbReference type="PROSITE" id="PS51918"/>
    </source>
</evidence>
<evidence type="ECO:0000313" key="7">
    <source>
        <dbReference type="EMBL" id="MBS2098881.1"/>
    </source>
</evidence>
<accession>A0ABS5JWN2</accession>
<evidence type="ECO:0000256" key="4">
    <source>
        <dbReference type="ARBA" id="ARBA00023004"/>
    </source>
</evidence>
<dbReference type="InterPro" id="IPR024021">
    <property type="entry name" value="FeFe-hyd_HydE_rSAM"/>
</dbReference>
<dbReference type="InterPro" id="IPR034422">
    <property type="entry name" value="HydE/PylB-like"/>
</dbReference>
<dbReference type="CDD" id="cd01335">
    <property type="entry name" value="Radical_SAM"/>
    <property type="match status" value="1"/>
</dbReference>
<comment type="cofactor">
    <cofactor evidence="1">
        <name>[4Fe-4S] cluster</name>
        <dbReference type="ChEBI" id="CHEBI:49883"/>
    </cofactor>
</comment>
<dbReference type="SUPFAM" id="SSF102114">
    <property type="entry name" value="Radical SAM enzymes"/>
    <property type="match status" value="1"/>
</dbReference>
<gene>
    <name evidence="7" type="primary">hydE</name>
    <name evidence="7" type="ORF">KEM10_11375</name>
</gene>
<organism evidence="7 8">
    <name type="scientific">Carboxylicivirga linearis</name>
    <dbReference type="NCBI Taxonomy" id="1628157"/>
    <lineage>
        <taxon>Bacteria</taxon>
        <taxon>Pseudomonadati</taxon>
        <taxon>Bacteroidota</taxon>
        <taxon>Bacteroidia</taxon>
        <taxon>Marinilabiliales</taxon>
        <taxon>Marinilabiliaceae</taxon>
        <taxon>Carboxylicivirga</taxon>
    </lineage>
</organism>
<dbReference type="Gene3D" id="3.20.20.70">
    <property type="entry name" value="Aldolase class I"/>
    <property type="match status" value="1"/>
</dbReference>
<dbReference type="PANTHER" id="PTHR43726:SF1">
    <property type="entry name" value="BIOTIN SYNTHASE"/>
    <property type="match status" value="1"/>
</dbReference>
<comment type="caution">
    <text evidence="7">The sequence shown here is derived from an EMBL/GenBank/DDBJ whole genome shotgun (WGS) entry which is preliminary data.</text>
</comment>
<dbReference type="SMART" id="SM00729">
    <property type="entry name" value="Elp3"/>
    <property type="match status" value="1"/>
</dbReference>
<dbReference type="SFLD" id="SFLDF00348">
    <property type="entry name" value="FeFe_hydrogenase_maturase_(Hyd"/>
    <property type="match status" value="1"/>
</dbReference>
<dbReference type="Pfam" id="PF04055">
    <property type="entry name" value="Radical_SAM"/>
    <property type="match status" value="1"/>
</dbReference>
<dbReference type="Proteomes" id="UP000708576">
    <property type="component" value="Unassembled WGS sequence"/>
</dbReference>
<proteinExistence type="predicted"/>
<sequence>MFGKTTHIIQKNTLTKDDLTYLISLKGDERDYFLKKIGENYVQTLGKKVFFRGLVEFSNYCTKDCLYCGIRKSNQSSDRYDIDDDEILKAAKFAYTNNYGSIVLQSGERNDPIFIKRITNLLKKIKDITDGKLGITISLGEQTEETYQAWFEAGAHRYLLRIETSNEELYYKIHPKDTNHNFQNRINCLKSLQKVGYQTGTGVMIGLPFQTYEELADDLLFFQDIDIDMIGMGPFIEHTETPLYQHKDKLWSLQRRFDVTINMIASLRLLMPDINIAAATALQAIDPMGREKALKYGANVIMPNITPTIHRKDYTLYENKPCTDEGAEDCSNCLNIRVEMADREVGYSEWGDSKHFFSRTSENNKAF</sequence>
<keyword evidence="5" id="KW-0411">Iron-sulfur</keyword>
<dbReference type="InterPro" id="IPR058240">
    <property type="entry name" value="rSAM_sf"/>
</dbReference>
<dbReference type="InterPro" id="IPR013785">
    <property type="entry name" value="Aldolase_TIM"/>
</dbReference>
<keyword evidence="2" id="KW-0949">S-adenosyl-L-methionine</keyword>
<dbReference type="SFLD" id="SFLDG01280">
    <property type="entry name" value="HydE/PylB-like"/>
    <property type="match status" value="1"/>
</dbReference>
<evidence type="ECO:0000256" key="1">
    <source>
        <dbReference type="ARBA" id="ARBA00001966"/>
    </source>
</evidence>
<dbReference type="PIRSF" id="PIRSF004762">
    <property type="entry name" value="CHP00423"/>
    <property type="match status" value="1"/>
</dbReference>
<dbReference type="RefSeq" id="WP_212216127.1">
    <property type="nucleotide sequence ID" value="NZ_JAGUCO010000007.1"/>
</dbReference>
<reference evidence="7 8" key="1">
    <citation type="journal article" date="2015" name="Int. J. Syst. Evol. Microbiol.">
        <title>Carboxylicivirga linearis sp. nov., isolated from a sea cucumber culture pond.</title>
        <authorList>
            <person name="Wang F.Q."/>
            <person name="Zhou Y.X."/>
            <person name="Lin X.Z."/>
            <person name="Chen G.J."/>
            <person name="Du Z.J."/>
        </authorList>
    </citation>
    <scope>NUCLEOTIDE SEQUENCE [LARGE SCALE GENOMIC DNA]</scope>
    <source>
        <strain evidence="7 8">FB218</strain>
    </source>
</reference>
<dbReference type="PANTHER" id="PTHR43726">
    <property type="entry name" value="3-METHYLORNITHINE SYNTHASE"/>
    <property type="match status" value="1"/>
</dbReference>
<dbReference type="InterPro" id="IPR007197">
    <property type="entry name" value="rSAM"/>
</dbReference>
<evidence type="ECO:0000256" key="5">
    <source>
        <dbReference type="ARBA" id="ARBA00023014"/>
    </source>
</evidence>
<evidence type="ECO:0000256" key="3">
    <source>
        <dbReference type="ARBA" id="ARBA00022723"/>
    </source>
</evidence>
<keyword evidence="4" id="KW-0408">Iron</keyword>
<dbReference type="InterPro" id="IPR006638">
    <property type="entry name" value="Elp3/MiaA/NifB-like_rSAM"/>
</dbReference>
<keyword evidence="8" id="KW-1185">Reference proteome</keyword>
<name>A0ABS5JWN2_9BACT</name>
<feature type="domain" description="Radical SAM core" evidence="6">
    <location>
        <begin position="47"/>
        <end position="273"/>
    </location>
</feature>
<protein>
    <submittedName>
        <fullName evidence="7">[FeFe] hydrogenase H-cluster radical SAM maturase HydE</fullName>
    </submittedName>
</protein>
<dbReference type="SFLD" id="SFLDS00029">
    <property type="entry name" value="Radical_SAM"/>
    <property type="match status" value="1"/>
</dbReference>
<dbReference type="SFLD" id="SFLDG01082">
    <property type="entry name" value="B12-binding_domain_containing"/>
    <property type="match status" value="1"/>
</dbReference>
<dbReference type="EMBL" id="JAGUCO010000007">
    <property type="protein sequence ID" value="MBS2098881.1"/>
    <property type="molecule type" value="Genomic_DNA"/>
</dbReference>
<evidence type="ECO:0000313" key="8">
    <source>
        <dbReference type="Proteomes" id="UP000708576"/>
    </source>
</evidence>